<keyword evidence="2" id="KW-1185">Reference proteome</keyword>
<proteinExistence type="predicted"/>
<evidence type="ECO:0000313" key="1">
    <source>
        <dbReference type="EMBL" id="KAG6939131.1"/>
    </source>
</evidence>
<evidence type="ECO:0000313" key="2">
    <source>
        <dbReference type="Proteomes" id="UP000765507"/>
    </source>
</evidence>
<reference evidence="1 2" key="1">
    <citation type="journal article" date="2020" name="G3 (Bethesda)">
        <title>Draft Genome of the Common Snapping Turtle, Chelydra serpentina, a Model for Phenotypic Plasticity in Reptiles.</title>
        <authorList>
            <person name="Das D."/>
            <person name="Singh S.K."/>
            <person name="Bierstedt J."/>
            <person name="Erickson A."/>
            <person name="Galli G.L.J."/>
            <person name="Crossley D.A. 2nd"/>
            <person name="Rhen T."/>
        </authorList>
    </citation>
    <scope>NUCLEOTIDE SEQUENCE [LARGE SCALE GENOMIC DNA]</scope>
    <source>
        <strain evidence="1">KW</strain>
    </source>
</reference>
<organism evidence="1 2">
    <name type="scientific">Chelydra serpentina</name>
    <name type="common">Snapping turtle</name>
    <name type="synonym">Testudo serpentina</name>
    <dbReference type="NCBI Taxonomy" id="8475"/>
    <lineage>
        <taxon>Eukaryota</taxon>
        <taxon>Metazoa</taxon>
        <taxon>Chordata</taxon>
        <taxon>Craniata</taxon>
        <taxon>Vertebrata</taxon>
        <taxon>Euteleostomi</taxon>
        <taxon>Archelosauria</taxon>
        <taxon>Testudinata</taxon>
        <taxon>Testudines</taxon>
        <taxon>Cryptodira</taxon>
        <taxon>Durocryptodira</taxon>
        <taxon>Americhelydia</taxon>
        <taxon>Chelydroidea</taxon>
        <taxon>Chelydridae</taxon>
        <taxon>Chelydra</taxon>
    </lineage>
</organism>
<sequence>MRRCLTFYLERTKPFCPSYRLFVSYVDRMKGQPVFAQTISK</sequence>
<name>A0A8T1TD12_CHESE</name>
<dbReference type="EMBL" id="JAHGAV010000013">
    <property type="protein sequence ID" value="KAG6939131.1"/>
    <property type="molecule type" value="Genomic_DNA"/>
</dbReference>
<dbReference type="AlphaFoldDB" id="A0A8T1TD12"/>
<accession>A0A8T1TD12</accession>
<dbReference type="Proteomes" id="UP000765507">
    <property type="component" value="Unassembled WGS sequence"/>
</dbReference>
<protein>
    <submittedName>
        <fullName evidence="1">Uncharacterized protein</fullName>
    </submittedName>
</protein>
<gene>
    <name evidence="1" type="ORF">G0U57_003100</name>
</gene>
<comment type="caution">
    <text evidence="1">The sequence shown here is derived from an EMBL/GenBank/DDBJ whole genome shotgun (WGS) entry which is preliminary data.</text>
</comment>